<dbReference type="Pfam" id="PF06978">
    <property type="entry name" value="POP1_N"/>
    <property type="match status" value="2"/>
</dbReference>
<dbReference type="SUPFAM" id="SSF103025">
    <property type="entry name" value="Folate-binding domain"/>
    <property type="match status" value="1"/>
</dbReference>
<dbReference type="PANTHER" id="PTHR22731:SF3">
    <property type="entry name" value="RIBONUCLEASES P_MRP PROTEIN SUBUNIT POP1"/>
    <property type="match status" value="1"/>
</dbReference>
<dbReference type="AlphaFoldDB" id="F4P1Q1"/>
<feature type="domain" description="POPLD" evidence="6">
    <location>
        <begin position="509"/>
        <end position="598"/>
    </location>
</feature>
<protein>
    <submittedName>
        <fullName evidence="8">Uncharacterized protein</fullName>
    </submittedName>
</protein>
<name>F4P1Q1_BATDJ</name>
<dbReference type="InterPro" id="IPR009723">
    <property type="entry name" value="Pop1_N"/>
</dbReference>
<evidence type="ECO:0000256" key="3">
    <source>
        <dbReference type="ARBA" id="ARBA00023242"/>
    </source>
</evidence>
<dbReference type="FunCoup" id="F4P1Q1">
    <property type="interactions" value="412"/>
</dbReference>
<dbReference type="GO" id="GO:0005655">
    <property type="term" value="C:nucleolar ribonuclease P complex"/>
    <property type="evidence" value="ECO:0000318"/>
    <property type="project" value="GO_Central"/>
</dbReference>
<dbReference type="OMA" id="KALSPMC"/>
<reference evidence="8 9" key="1">
    <citation type="submission" date="2009-12" db="EMBL/GenBank/DDBJ databases">
        <title>The draft genome of Batrachochytrium dendrobatidis.</title>
        <authorList>
            <consortium name="US DOE Joint Genome Institute (JGI-PGF)"/>
            <person name="Kuo A."/>
            <person name="Salamov A."/>
            <person name="Schmutz J."/>
            <person name="Lucas S."/>
            <person name="Pitluck S."/>
            <person name="Rosenblum E."/>
            <person name="Stajich J."/>
            <person name="Eisen M."/>
            <person name="Grigoriev I.V."/>
        </authorList>
    </citation>
    <scope>NUCLEOTIDE SEQUENCE [LARGE SCALE GENOMIC DNA]</scope>
    <source>
        <strain evidence="9">JAM81 / FGSC 10211</strain>
    </source>
</reference>
<evidence type="ECO:0000259" key="5">
    <source>
        <dbReference type="Pfam" id="PF06978"/>
    </source>
</evidence>
<keyword evidence="3" id="KW-0539">Nucleus</keyword>
<dbReference type="GeneID" id="18240601"/>
<sequence>MKRQADSTTAIDSSKNSGLDTPGLNAKQRKKIKQQMHVQGVSEPVYNSKDIASNSLKQDKSITTLPPRQLQINEVIQARSFEISSLETALSNATEYTGAQRVFQTLPRHMRRRAASYNVKRLPMHIRKRALVQMSKDKTCQNLPKHRYKKRKATHLSEEFMKRPAHNKWLETHVWHAKRMKMVEKWGYKLADHPNDKNLRSAFRSSKNQSVIHDASYIQPIELNGPELVVVKLLQSFLDPTFPNCAQKDYLNGSRHLVTFFHKQASYPAGAIGLIEILWKPNHRVAENALTDIRTVWLFTHPDTHERILKLLKEAIELPTSLVSNTPVSIVSLKGEFCRFEFCGPRSHAILSECLQLCSENTDLGDVNSISHSVWQQLYSLISPTSVSPGVVLGLTVQDPRLSFPIKMKSRNDAQPSFENEQVQSDVLSLLKEWPAGVAYQSSIWDKESRKVALDTRATNVQINARRSMNLIPGTPLAPSSTDSRIPILLIHRANYYSMQFSRGEYSDGWDLVIPRGWAKEFWLTFIFSGARVAGLREKRSFHFEAAIPCFPYDYPETPTYDDDTSITCAELEKIYNRTPKAKRPNYESLQVPSPFAPLFHQLEPSISHSIAEIESVCTIFTQPTTTLTESAQITQKVSTASSDLLPGKSTTAPIVVLHSPSLIQLIHNLSHALPTYTALCSVLAEKLTALSYKTGSLISSDVLSDLKSAFVRVVITPIKKGAPQERGIVYAATESDISTWHSLASSMVQYSFSSQKKASTLEESDANLDDIPSKDRILGYLTTGHFSLRQGQGQAIGCCSLAKLYNAMQVQNAVLKGSMGLTSKDGRVRVIVFVRGITDRICRPALLEIIS</sequence>
<keyword evidence="9" id="KW-1185">Reference proteome</keyword>
<dbReference type="Pfam" id="PF08170">
    <property type="entry name" value="POPLD"/>
    <property type="match status" value="1"/>
</dbReference>
<dbReference type="STRING" id="684364.F4P1Q1"/>
<organism evidence="8 9">
    <name type="scientific">Batrachochytrium dendrobatidis (strain JAM81 / FGSC 10211)</name>
    <name type="common">Frog chytrid fungus</name>
    <dbReference type="NCBI Taxonomy" id="684364"/>
    <lineage>
        <taxon>Eukaryota</taxon>
        <taxon>Fungi</taxon>
        <taxon>Fungi incertae sedis</taxon>
        <taxon>Chytridiomycota</taxon>
        <taxon>Chytridiomycota incertae sedis</taxon>
        <taxon>Chytridiomycetes</taxon>
        <taxon>Rhizophydiales</taxon>
        <taxon>Rhizophydiales incertae sedis</taxon>
        <taxon>Batrachochytrium</taxon>
    </lineage>
</organism>
<dbReference type="PANTHER" id="PTHR22731">
    <property type="entry name" value="RIBONUCLEASES P/MRP PROTEIN SUBUNIT POP1"/>
    <property type="match status" value="1"/>
</dbReference>
<dbReference type="Proteomes" id="UP000007241">
    <property type="component" value="Unassembled WGS sequence"/>
</dbReference>
<feature type="region of interest" description="Disordered" evidence="4">
    <location>
        <begin position="1"/>
        <end position="40"/>
    </location>
</feature>
<gene>
    <name evidence="8" type="ORF">BATDEDRAFT_34934</name>
</gene>
<feature type="domain" description="Pop1 N-terminal" evidence="5">
    <location>
        <begin position="76"/>
        <end position="151"/>
    </location>
</feature>
<dbReference type="GO" id="GO:0001682">
    <property type="term" value="P:tRNA 5'-leader removal"/>
    <property type="evidence" value="ECO:0007669"/>
    <property type="project" value="InterPro"/>
</dbReference>
<feature type="compositionally biased region" description="Polar residues" evidence="4">
    <location>
        <begin position="1"/>
        <end position="19"/>
    </location>
</feature>
<evidence type="ECO:0000313" key="9">
    <source>
        <dbReference type="Proteomes" id="UP000007241"/>
    </source>
</evidence>
<accession>F4P1Q1</accession>
<feature type="domain" description="POP1 C-terminal" evidence="7">
    <location>
        <begin position="756"/>
        <end position="851"/>
    </location>
</feature>
<dbReference type="EMBL" id="GL882883">
    <property type="protein sequence ID" value="EGF80609.1"/>
    <property type="molecule type" value="Genomic_DNA"/>
</dbReference>
<evidence type="ECO:0000313" key="8">
    <source>
        <dbReference type="EMBL" id="EGF80609.1"/>
    </source>
</evidence>
<dbReference type="InterPro" id="IPR039182">
    <property type="entry name" value="Pop1"/>
</dbReference>
<dbReference type="RefSeq" id="XP_006678565.1">
    <property type="nucleotide sequence ID" value="XM_006678502.1"/>
</dbReference>
<evidence type="ECO:0000259" key="7">
    <source>
        <dbReference type="Pfam" id="PF22770"/>
    </source>
</evidence>
<dbReference type="InterPro" id="IPR055079">
    <property type="entry name" value="POP1_C"/>
</dbReference>
<dbReference type="OrthoDB" id="442863at2759"/>
<dbReference type="Pfam" id="PF22770">
    <property type="entry name" value="POP1_C"/>
    <property type="match status" value="1"/>
</dbReference>
<evidence type="ECO:0000256" key="2">
    <source>
        <dbReference type="ARBA" id="ARBA00022694"/>
    </source>
</evidence>
<dbReference type="InterPro" id="IPR012590">
    <property type="entry name" value="POPLD_dom"/>
</dbReference>
<dbReference type="InParanoid" id="F4P1Q1"/>
<evidence type="ECO:0000256" key="1">
    <source>
        <dbReference type="ARBA" id="ARBA00004123"/>
    </source>
</evidence>
<evidence type="ECO:0000259" key="6">
    <source>
        <dbReference type="Pfam" id="PF08170"/>
    </source>
</evidence>
<feature type="domain" description="Pop1 N-terminal" evidence="5">
    <location>
        <begin position="154"/>
        <end position="225"/>
    </location>
</feature>
<keyword evidence="2" id="KW-0819">tRNA processing</keyword>
<comment type="subcellular location">
    <subcellularLocation>
        <location evidence="1">Nucleus</location>
    </subcellularLocation>
</comment>
<dbReference type="GO" id="GO:0008033">
    <property type="term" value="P:tRNA processing"/>
    <property type="evidence" value="ECO:0000318"/>
    <property type="project" value="GO_Central"/>
</dbReference>
<dbReference type="GO" id="GO:0000172">
    <property type="term" value="C:ribonuclease MRP complex"/>
    <property type="evidence" value="ECO:0000318"/>
    <property type="project" value="GO_Central"/>
</dbReference>
<dbReference type="HOGENOM" id="CLU_007205_2_0_1"/>
<evidence type="ECO:0000256" key="4">
    <source>
        <dbReference type="SAM" id="MobiDB-lite"/>
    </source>
</evidence>
<proteinExistence type="predicted"/>